<sequence length="18" mass="1916">MDCPPAHAFVHCITSGET</sequence>
<organism evidence="1">
    <name type="scientific">Arundo donax</name>
    <name type="common">Giant reed</name>
    <name type="synonym">Donax arundinaceus</name>
    <dbReference type="NCBI Taxonomy" id="35708"/>
    <lineage>
        <taxon>Eukaryota</taxon>
        <taxon>Viridiplantae</taxon>
        <taxon>Streptophyta</taxon>
        <taxon>Embryophyta</taxon>
        <taxon>Tracheophyta</taxon>
        <taxon>Spermatophyta</taxon>
        <taxon>Magnoliopsida</taxon>
        <taxon>Liliopsida</taxon>
        <taxon>Poales</taxon>
        <taxon>Poaceae</taxon>
        <taxon>PACMAD clade</taxon>
        <taxon>Arundinoideae</taxon>
        <taxon>Arundineae</taxon>
        <taxon>Arundo</taxon>
    </lineage>
</organism>
<reference evidence="1" key="2">
    <citation type="journal article" date="2015" name="Data Brief">
        <title>Shoot transcriptome of the giant reed, Arundo donax.</title>
        <authorList>
            <person name="Barrero R.A."/>
            <person name="Guerrero F.D."/>
            <person name="Moolhuijzen P."/>
            <person name="Goolsby J.A."/>
            <person name="Tidwell J."/>
            <person name="Bellgard S.E."/>
            <person name="Bellgard M.I."/>
        </authorList>
    </citation>
    <scope>NUCLEOTIDE SEQUENCE</scope>
    <source>
        <tissue evidence="1">Shoot tissue taken approximately 20 cm above the soil surface</tissue>
    </source>
</reference>
<evidence type="ECO:0000313" key="1">
    <source>
        <dbReference type="EMBL" id="JAE29730.1"/>
    </source>
</evidence>
<reference evidence="1" key="1">
    <citation type="submission" date="2014-09" db="EMBL/GenBank/DDBJ databases">
        <authorList>
            <person name="Magalhaes I.L.F."/>
            <person name="Oliveira U."/>
            <person name="Santos F.R."/>
            <person name="Vidigal T.H.D.A."/>
            <person name="Brescovit A.D."/>
            <person name="Santos A.J."/>
        </authorList>
    </citation>
    <scope>NUCLEOTIDE SEQUENCE</scope>
    <source>
        <tissue evidence="1">Shoot tissue taken approximately 20 cm above the soil surface</tissue>
    </source>
</reference>
<accession>A0A0A9GXM0</accession>
<protein>
    <submittedName>
        <fullName evidence="1">Uncharacterized protein</fullName>
    </submittedName>
</protein>
<dbReference type="EMBL" id="GBRH01168166">
    <property type="protein sequence ID" value="JAE29730.1"/>
    <property type="molecule type" value="Transcribed_RNA"/>
</dbReference>
<dbReference type="AlphaFoldDB" id="A0A0A9GXM0"/>
<name>A0A0A9GXM0_ARUDO</name>
<proteinExistence type="predicted"/>